<evidence type="ECO:0000256" key="1">
    <source>
        <dbReference type="ARBA" id="ARBA00004123"/>
    </source>
</evidence>
<feature type="compositionally biased region" description="Low complexity" evidence="5">
    <location>
        <begin position="37"/>
        <end position="47"/>
    </location>
</feature>
<gene>
    <name evidence="8" type="ORF">BZ3500_MVSOF-1268-A1-R1_CHR9G10872</name>
</gene>
<feature type="region of interest" description="Disordered" evidence="5">
    <location>
        <begin position="226"/>
        <end position="307"/>
    </location>
</feature>
<feature type="compositionally biased region" description="Pro residues" evidence="5">
    <location>
        <begin position="125"/>
        <end position="139"/>
    </location>
</feature>
<evidence type="ECO:0000313" key="9">
    <source>
        <dbReference type="Proteomes" id="UP000249723"/>
    </source>
</evidence>
<feature type="domain" description="Small nuclear ribonucleoprotein Prp3 C-terminal" evidence="6">
    <location>
        <begin position="548"/>
        <end position="695"/>
    </location>
</feature>
<feature type="domain" description="Pre-mRNA-splicing factor 3" evidence="7">
    <location>
        <begin position="305"/>
        <end position="523"/>
    </location>
</feature>
<feature type="compositionally biased region" description="Low complexity" evidence="5">
    <location>
        <begin position="247"/>
        <end position="265"/>
    </location>
</feature>
<feature type="region of interest" description="Disordered" evidence="5">
    <location>
        <begin position="1"/>
        <end position="88"/>
    </location>
</feature>
<dbReference type="InterPro" id="IPR013881">
    <property type="entry name" value="Pre-mRNA_splic_Prp3_dom"/>
</dbReference>
<dbReference type="GO" id="GO:0046540">
    <property type="term" value="C:U4/U6 x U5 tri-snRNP complex"/>
    <property type="evidence" value="ECO:0007669"/>
    <property type="project" value="InterPro"/>
</dbReference>
<dbReference type="PANTHER" id="PTHR14212">
    <property type="entry name" value="U4/U6-ASSOCIATED RNA SPLICING FACTOR-RELATED"/>
    <property type="match status" value="1"/>
</dbReference>
<dbReference type="InterPro" id="IPR010541">
    <property type="entry name" value="Prp3_C"/>
</dbReference>
<accession>A0A2X0L871</accession>
<organism evidence="8 9">
    <name type="scientific">Microbotryum saponariae</name>
    <dbReference type="NCBI Taxonomy" id="289078"/>
    <lineage>
        <taxon>Eukaryota</taxon>
        <taxon>Fungi</taxon>
        <taxon>Dikarya</taxon>
        <taxon>Basidiomycota</taxon>
        <taxon>Pucciniomycotina</taxon>
        <taxon>Microbotryomycetes</taxon>
        <taxon>Microbotryales</taxon>
        <taxon>Microbotryaceae</taxon>
        <taxon>Microbotryum</taxon>
    </lineage>
</organism>
<dbReference type="InterPro" id="IPR027104">
    <property type="entry name" value="Prp3"/>
</dbReference>
<evidence type="ECO:0000256" key="3">
    <source>
        <dbReference type="ARBA" id="ARBA00023187"/>
    </source>
</evidence>
<evidence type="ECO:0000256" key="4">
    <source>
        <dbReference type="ARBA" id="ARBA00023242"/>
    </source>
</evidence>
<evidence type="ECO:0000259" key="6">
    <source>
        <dbReference type="Pfam" id="PF06544"/>
    </source>
</evidence>
<keyword evidence="2" id="KW-0507">mRNA processing</keyword>
<dbReference type="EMBL" id="FMWP01000107">
    <property type="protein sequence ID" value="SDA00838.1"/>
    <property type="molecule type" value="Genomic_DNA"/>
</dbReference>
<proteinExistence type="predicted"/>
<sequence>MSHQYAHKRPNVFGDDDDPNAASPKRIKQAGTPSYLPPSEGAAAATPAAPPAQAPPSNGHRTTTSSSSGSSSAYTAPIASPRTTSTAPPVALDLIAAKQAEIRAKLAAMRAGQPLSSSAAIPGRPNAPPPTSAAVPPKPPIAIPLGAQPNLDPDLAKKIADAKKLVEAMAAKKRAAQAPVVNPYLSGGTITQLPRTLAAANDVDASSGGRGGLAVAAHPLLMDLGKASTTTETNRKDRYKPMAPKFSSVKANASLPSSSSSSRSSNTGPLASTSSTPIPDSIVDTPFFDPSLAHRSAGTSGRSHMGRGHVRETLKFNQKGKYIKMGEAQRAEARMEDLKRRILESAKAAGIEGEMEDKAKLVKRPPPPDIEWWDAPFLPSKTYDSFSPQFLSDASNSPSSTLVTHYVHHPIQIPAPQDKIKVEAKPLFLTKKEMKKMRKQRRMAELKDRQDRIKMGLLPPDPPKGQFHHRWKMRRFPGVKLSNMMRVLTQEAVLDPTKIENKVRREMVARERTHLKANAERKLSPEERRAKIEAQALADEQKGIGAMCFKIRYLTNPSHRFKVKKNAVDDHLTGVVVHNPKFCLVVVEGGHKGLKHYKQLMLNRIDWTEDARPRELPEGIDDPKDFNSSGLPKAGTTTFAPEDAPTSLADNYCTLIWEGQHRERLFRDMRHANCPAENNVKDVLGKKLEGLWDVAKIEVKEEE</sequence>
<dbReference type="Pfam" id="PF08572">
    <property type="entry name" value="PRP3"/>
    <property type="match status" value="1"/>
</dbReference>
<dbReference type="AlphaFoldDB" id="A0A2X0L871"/>
<evidence type="ECO:0000256" key="5">
    <source>
        <dbReference type="SAM" id="MobiDB-lite"/>
    </source>
</evidence>
<reference evidence="9" key="1">
    <citation type="submission" date="2016-10" db="EMBL/GenBank/DDBJ databases">
        <authorList>
            <person name="Jeantristanb JTB J.-T."/>
            <person name="Ricardo R."/>
        </authorList>
    </citation>
    <scope>NUCLEOTIDE SEQUENCE [LARGE SCALE GENOMIC DNA]</scope>
</reference>
<name>A0A2X0L871_9BASI</name>
<feature type="compositionally biased region" description="Basic residues" evidence="5">
    <location>
        <begin position="1"/>
        <end position="10"/>
    </location>
</feature>
<protein>
    <submittedName>
        <fullName evidence="8">BZ3500_MvSof-1268-A1-R1_Chr9g10872 protein</fullName>
    </submittedName>
</protein>
<dbReference type="OrthoDB" id="10264544at2759"/>
<comment type="subcellular location">
    <subcellularLocation>
        <location evidence="1">Nucleus</location>
    </subcellularLocation>
</comment>
<dbReference type="CDD" id="cd24162">
    <property type="entry name" value="Prp3_C"/>
    <property type="match status" value="1"/>
</dbReference>
<dbReference type="PANTHER" id="PTHR14212:SF0">
    <property type="entry name" value="U4_U6 SMALL NUCLEAR RIBONUCLEOPROTEIN PRP3"/>
    <property type="match status" value="1"/>
</dbReference>
<feature type="compositionally biased region" description="Low complexity" evidence="5">
    <location>
        <begin position="62"/>
        <end position="72"/>
    </location>
</feature>
<keyword evidence="3" id="KW-0508">mRNA splicing</keyword>
<dbReference type="STRING" id="289078.A0A2X0L871"/>
<dbReference type="Proteomes" id="UP000249723">
    <property type="component" value="Unassembled WGS sequence"/>
</dbReference>
<feature type="compositionally biased region" description="Polar residues" evidence="5">
    <location>
        <begin position="266"/>
        <end position="278"/>
    </location>
</feature>
<evidence type="ECO:0000259" key="7">
    <source>
        <dbReference type="Pfam" id="PF08572"/>
    </source>
</evidence>
<dbReference type="GO" id="GO:0000398">
    <property type="term" value="P:mRNA splicing, via spliceosome"/>
    <property type="evidence" value="ECO:0007669"/>
    <property type="project" value="InterPro"/>
</dbReference>
<feature type="region of interest" description="Disordered" evidence="5">
    <location>
        <begin position="108"/>
        <end position="139"/>
    </location>
</feature>
<keyword evidence="4" id="KW-0539">Nucleus</keyword>
<evidence type="ECO:0000256" key="2">
    <source>
        <dbReference type="ARBA" id="ARBA00022664"/>
    </source>
</evidence>
<keyword evidence="9" id="KW-1185">Reference proteome</keyword>
<evidence type="ECO:0000313" key="8">
    <source>
        <dbReference type="EMBL" id="SDA00838.1"/>
    </source>
</evidence>
<dbReference type="Pfam" id="PF06544">
    <property type="entry name" value="Prp3_C"/>
    <property type="match status" value="1"/>
</dbReference>